<name>I8J0V9_9BACL</name>
<dbReference type="InterPro" id="IPR029001">
    <property type="entry name" value="ITPase-like_fam"/>
</dbReference>
<evidence type="ECO:0000256" key="10">
    <source>
        <dbReference type="HAMAP-Rule" id="MF_01405"/>
    </source>
</evidence>
<comment type="catalytic activity">
    <reaction evidence="10">
        <text>ITP + H2O = IMP + diphosphate + H(+)</text>
        <dbReference type="Rhea" id="RHEA:29399"/>
        <dbReference type="ChEBI" id="CHEBI:15377"/>
        <dbReference type="ChEBI" id="CHEBI:15378"/>
        <dbReference type="ChEBI" id="CHEBI:33019"/>
        <dbReference type="ChEBI" id="CHEBI:58053"/>
        <dbReference type="ChEBI" id="CHEBI:61402"/>
        <dbReference type="EC" id="3.6.1.66"/>
    </reaction>
</comment>
<dbReference type="GO" id="GO:0017111">
    <property type="term" value="F:ribonucleoside triphosphate phosphatase activity"/>
    <property type="evidence" value="ECO:0007669"/>
    <property type="project" value="InterPro"/>
</dbReference>
<feature type="binding site" evidence="10">
    <location>
        <position position="41"/>
    </location>
    <ligand>
        <name>Mg(2+)</name>
        <dbReference type="ChEBI" id="CHEBI:18420"/>
    </ligand>
</feature>
<evidence type="ECO:0000256" key="9">
    <source>
        <dbReference type="ARBA" id="ARBA00052017"/>
    </source>
</evidence>
<dbReference type="AlphaFoldDB" id="I8J0V9"/>
<dbReference type="FunFam" id="3.90.950.10:FF:000001">
    <property type="entry name" value="dITP/XTP pyrophosphatase"/>
    <property type="match status" value="1"/>
</dbReference>
<sequence>MKQLIVATKNAGKAKEFQTMFASLGIETLSLLDLEQAPDVEETGITFEENAKLKAEAIAKAYNVPVIADDSGLEIEALHGEPGVFSARYAGMDKSDEKNIDKVLEKMRGVADGHRKARFVCALAVARPGKETIIVEGYCNGHIGYERKGNNGFGYDPIFMINDTTSMAELSKDEKNAISHRRDALNQLERQVRALF</sequence>
<reference evidence="12 13" key="1">
    <citation type="journal article" date="2012" name="J. Bacteriol.">
        <title>Genome of Bacillus macauensis ZFHKF-1, a Long-Chain-Forming Bacterium.</title>
        <authorList>
            <person name="Cai L."/>
            <person name="Zhang T."/>
        </authorList>
    </citation>
    <scope>NUCLEOTIDE SEQUENCE [LARGE SCALE GENOMIC DNA]</scope>
    <source>
        <strain evidence="12 13">ZFHKF-1</strain>
    </source>
</reference>
<evidence type="ECO:0000256" key="7">
    <source>
        <dbReference type="ARBA" id="ARBA00023080"/>
    </source>
</evidence>
<keyword evidence="6 10" id="KW-0460">Magnesium</keyword>
<dbReference type="CDD" id="cd00515">
    <property type="entry name" value="HAM1"/>
    <property type="match status" value="1"/>
</dbReference>
<dbReference type="GO" id="GO:0036220">
    <property type="term" value="F:ITP diphosphatase activity"/>
    <property type="evidence" value="ECO:0007669"/>
    <property type="project" value="UniProtKB-UniRule"/>
</dbReference>
<dbReference type="NCBIfam" id="TIGR00042">
    <property type="entry name" value="RdgB/HAM1 family non-canonical purine NTP pyrophosphatase"/>
    <property type="match status" value="1"/>
</dbReference>
<comment type="catalytic activity">
    <reaction evidence="8 10">
        <text>dITP + H2O = dIMP + diphosphate + H(+)</text>
        <dbReference type="Rhea" id="RHEA:28342"/>
        <dbReference type="ChEBI" id="CHEBI:15377"/>
        <dbReference type="ChEBI" id="CHEBI:15378"/>
        <dbReference type="ChEBI" id="CHEBI:33019"/>
        <dbReference type="ChEBI" id="CHEBI:61194"/>
        <dbReference type="ChEBI" id="CHEBI:61382"/>
        <dbReference type="EC" id="3.6.1.66"/>
    </reaction>
</comment>
<evidence type="ECO:0000256" key="2">
    <source>
        <dbReference type="ARBA" id="ARBA00011738"/>
    </source>
</evidence>
<evidence type="ECO:0000256" key="5">
    <source>
        <dbReference type="ARBA" id="ARBA00022801"/>
    </source>
</evidence>
<evidence type="ECO:0000256" key="3">
    <source>
        <dbReference type="ARBA" id="ARBA00022723"/>
    </source>
</evidence>
<dbReference type="GO" id="GO:0036222">
    <property type="term" value="F:XTP diphosphatase activity"/>
    <property type="evidence" value="ECO:0007669"/>
    <property type="project" value="UniProtKB-UniRule"/>
</dbReference>
<comment type="similarity">
    <text evidence="1 10 11">Belongs to the HAM1 NTPase family.</text>
</comment>
<dbReference type="Proteomes" id="UP000004080">
    <property type="component" value="Unassembled WGS sequence"/>
</dbReference>
<dbReference type="Gene3D" id="3.90.950.10">
    <property type="match status" value="1"/>
</dbReference>
<dbReference type="HAMAP" id="MF_01405">
    <property type="entry name" value="Non_canon_purine_NTPase"/>
    <property type="match status" value="1"/>
</dbReference>
<keyword evidence="3 10" id="KW-0479">Metal-binding</keyword>
<accession>I8J0V9</accession>
<dbReference type="Pfam" id="PF01725">
    <property type="entry name" value="Ham1p_like"/>
    <property type="match status" value="1"/>
</dbReference>
<evidence type="ECO:0000256" key="11">
    <source>
        <dbReference type="RuleBase" id="RU003781"/>
    </source>
</evidence>
<evidence type="ECO:0000313" key="13">
    <source>
        <dbReference type="Proteomes" id="UP000004080"/>
    </source>
</evidence>
<comment type="caution">
    <text evidence="12">The sequence shown here is derived from an EMBL/GenBank/DDBJ whole genome shotgun (WGS) entry which is preliminary data.</text>
</comment>
<dbReference type="STRING" id="1196324.A374_11625"/>
<proteinExistence type="inferred from homology"/>
<feature type="binding site" evidence="10">
    <location>
        <position position="71"/>
    </location>
    <ligand>
        <name>substrate</name>
    </ligand>
</feature>
<dbReference type="PANTHER" id="PTHR11067:SF9">
    <property type="entry name" value="INOSINE TRIPHOSPHATE PYROPHOSPHATASE"/>
    <property type="match status" value="1"/>
</dbReference>
<feature type="binding site" evidence="10">
    <location>
        <begin position="153"/>
        <end position="156"/>
    </location>
    <ligand>
        <name>substrate</name>
    </ligand>
</feature>
<dbReference type="GO" id="GO:0000166">
    <property type="term" value="F:nucleotide binding"/>
    <property type="evidence" value="ECO:0007669"/>
    <property type="project" value="UniProtKB-KW"/>
</dbReference>
<feature type="binding site" evidence="10">
    <location>
        <position position="175"/>
    </location>
    <ligand>
        <name>substrate</name>
    </ligand>
</feature>
<dbReference type="OrthoDB" id="9807456at2"/>
<dbReference type="GO" id="GO:0009117">
    <property type="term" value="P:nucleotide metabolic process"/>
    <property type="evidence" value="ECO:0007669"/>
    <property type="project" value="UniProtKB-KW"/>
</dbReference>
<dbReference type="SUPFAM" id="SSF52972">
    <property type="entry name" value="ITPase-like"/>
    <property type="match status" value="1"/>
</dbReference>
<dbReference type="InterPro" id="IPR002637">
    <property type="entry name" value="RdgB/HAM1"/>
</dbReference>
<dbReference type="eggNOG" id="COG0127">
    <property type="taxonomic scope" value="Bacteria"/>
</dbReference>
<protein>
    <recommendedName>
        <fullName evidence="10">dITP/XTP pyrophosphatase</fullName>
        <ecNumber evidence="10">3.6.1.66</ecNumber>
    </recommendedName>
    <alternativeName>
        <fullName evidence="10">Non-canonical purine NTP pyrophosphatase</fullName>
    </alternativeName>
    <alternativeName>
        <fullName evidence="10">Non-standard purine NTP pyrophosphatase</fullName>
    </alternativeName>
    <alternativeName>
        <fullName evidence="10">Nucleoside-triphosphate diphosphatase</fullName>
    </alternativeName>
    <alternativeName>
        <fullName evidence="10">Nucleoside-triphosphate pyrophosphatase</fullName>
        <shortName evidence="10">NTPase</shortName>
    </alternativeName>
</protein>
<dbReference type="GO" id="GO:0046872">
    <property type="term" value="F:metal ion binding"/>
    <property type="evidence" value="ECO:0007669"/>
    <property type="project" value="UniProtKB-KW"/>
</dbReference>
<dbReference type="PATRIC" id="fig|1196324.3.peg.2382"/>
<comment type="cofactor">
    <cofactor evidence="10">
        <name>Mg(2+)</name>
        <dbReference type="ChEBI" id="CHEBI:18420"/>
    </cofactor>
    <text evidence="10">Binds 1 Mg(2+) ion per subunit.</text>
</comment>
<comment type="function">
    <text evidence="10">Pyrophosphatase that catalyzes the hydrolysis of nucleoside triphosphates to their monophosphate derivatives, with a high preference for the non-canonical purine nucleotides XTP (xanthosine triphosphate), dITP (deoxyinosine triphosphate) and ITP. Seems to function as a house-cleaning enzyme that removes non-canonical purine nucleotides from the nucleotide pool, thus preventing their incorporation into DNA/RNA and avoiding chromosomal lesions.</text>
</comment>
<evidence type="ECO:0000313" key="12">
    <source>
        <dbReference type="EMBL" id="EIT85391.1"/>
    </source>
</evidence>
<dbReference type="GO" id="GO:0035870">
    <property type="term" value="F:dITP diphosphatase activity"/>
    <property type="evidence" value="ECO:0007669"/>
    <property type="project" value="UniProtKB-UniRule"/>
</dbReference>
<gene>
    <name evidence="12" type="ORF">A374_11625</name>
</gene>
<dbReference type="PANTHER" id="PTHR11067">
    <property type="entry name" value="INOSINE TRIPHOSPHATE PYROPHOSPHATASE/HAM1 PROTEIN"/>
    <property type="match status" value="1"/>
</dbReference>
<keyword evidence="5 10" id="KW-0378">Hydrolase</keyword>
<dbReference type="EMBL" id="AKKV01000026">
    <property type="protein sequence ID" value="EIT85391.1"/>
    <property type="molecule type" value="Genomic_DNA"/>
</dbReference>
<dbReference type="NCBIfam" id="NF011397">
    <property type="entry name" value="PRK14822.1"/>
    <property type="match status" value="1"/>
</dbReference>
<comment type="subunit">
    <text evidence="2 10">Homodimer.</text>
</comment>
<evidence type="ECO:0000256" key="1">
    <source>
        <dbReference type="ARBA" id="ARBA00008023"/>
    </source>
</evidence>
<feature type="binding site" evidence="10">
    <location>
        <position position="70"/>
    </location>
    <ligand>
        <name>Mg(2+)</name>
        <dbReference type="ChEBI" id="CHEBI:18420"/>
    </ligand>
</feature>
<dbReference type="RefSeq" id="WP_007202409.1">
    <property type="nucleotide sequence ID" value="NZ_AKKV01000026.1"/>
</dbReference>
<keyword evidence="13" id="KW-1185">Reference proteome</keyword>
<evidence type="ECO:0000256" key="4">
    <source>
        <dbReference type="ARBA" id="ARBA00022741"/>
    </source>
</evidence>
<dbReference type="GO" id="GO:0005829">
    <property type="term" value="C:cytosol"/>
    <property type="evidence" value="ECO:0007669"/>
    <property type="project" value="TreeGrafter"/>
</dbReference>
<comment type="catalytic activity">
    <reaction evidence="9 10">
        <text>XTP + H2O = XMP + diphosphate + H(+)</text>
        <dbReference type="Rhea" id="RHEA:28610"/>
        <dbReference type="ChEBI" id="CHEBI:15377"/>
        <dbReference type="ChEBI" id="CHEBI:15378"/>
        <dbReference type="ChEBI" id="CHEBI:33019"/>
        <dbReference type="ChEBI" id="CHEBI:57464"/>
        <dbReference type="ChEBI" id="CHEBI:61314"/>
        <dbReference type="EC" id="3.6.1.66"/>
    </reaction>
</comment>
<evidence type="ECO:0000256" key="6">
    <source>
        <dbReference type="ARBA" id="ARBA00022842"/>
    </source>
</evidence>
<keyword evidence="7 10" id="KW-0546">Nucleotide metabolism</keyword>
<feature type="binding site" evidence="10">
    <location>
        <begin position="180"/>
        <end position="181"/>
    </location>
    <ligand>
        <name>substrate</name>
    </ligand>
</feature>
<dbReference type="GO" id="GO:0009146">
    <property type="term" value="P:purine nucleoside triphosphate catabolic process"/>
    <property type="evidence" value="ECO:0007669"/>
    <property type="project" value="UniProtKB-UniRule"/>
</dbReference>
<evidence type="ECO:0000256" key="8">
    <source>
        <dbReference type="ARBA" id="ARBA00051875"/>
    </source>
</evidence>
<feature type="binding site" evidence="10">
    <location>
        <begin position="8"/>
        <end position="13"/>
    </location>
    <ligand>
        <name>substrate</name>
    </ligand>
</feature>
<feature type="active site" description="Proton acceptor" evidence="10">
    <location>
        <position position="70"/>
    </location>
</feature>
<dbReference type="InterPro" id="IPR020922">
    <property type="entry name" value="dITP/XTP_pyrophosphatase"/>
</dbReference>
<dbReference type="EC" id="3.6.1.66" evidence="10"/>
<keyword evidence="4 10" id="KW-0547">Nucleotide-binding</keyword>
<organism evidence="12 13">
    <name type="scientific">Fictibacillus macauensis ZFHKF-1</name>
    <dbReference type="NCBI Taxonomy" id="1196324"/>
    <lineage>
        <taxon>Bacteria</taxon>
        <taxon>Bacillati</taxon>
        <taxon>Bacillota</taxon>
        <taxon>Bacilli</taxon>
        <taxon>Bacillales</taxon>
        <taxon>Fictibacillaceae</taxon>
        <taxon>Fictibacillus</taxon>
    </lineage>
</organism>